<proteinExistence type="predicted"/>
<dbReference type="EMBL" id="CP016020">
    <property type="protein sequence ID" value="APH04823.1"/>
    <property type="molecule type" value="Genomic_DNA"/>
</dbReference>
<evidence type="ECO:0000256" key="8">
    <source>
        <dbReference type="ARBA" id="ARBA00022741"/>
    </source>
</evidence>
<evidence type="ECO:0000313" key="18">
    <source>
        <dbReference type="Proteomes" id="UP000181936"/>
    </source>
</evidence>
<dbReference type="Pfam" id="PF02518">
    <property type="entry name" value="HATPase_c"/>
    <property type="match status" value="1"/>
</dbReference>
<keyword evidence="13 14" id="KW-0472">Membrane</keyword>
<evidence type="ECO:0000256" key="7">
    <source>
        <dbReference type="ARBA" id="ARBA00022692"/>
    </source>
</evidence>
<evidence type="ECO:0000256" key="9">
    <source>
        <dbReference type="ARBA" id="ARBA00022777"/>
    </source>
</evidence>
<feature type="domain" description="Histidine kinase" evidence="15">
    <location>
        <begin position="250"/>
        <end position="484"/>
    </location>
</feature>
<feature type="transmembrane region" description="Helical" evidence="14">
    <location>
        <begin position="159"/>
        <end position="181"/>
    </location>
</feature>
<comment type="catalytic activity">
    <reaction evidence="1">
        <text>ATP + protein L-histidine = ADP + protein N-phospho-L-histidine.</text>
        <dbReference type="EC" id="2.7.13.3"/>
    </reaction>
</comment>
<keyword evidence="18" id="KW-1185">Reference proteome</keyword>
<dbReference type="PRINTS" id="PR00344">
    <property type="entry name" value="BCTRLSENSOR"/>
</dbReference>
<evidence type="ECO:0000256" key="10">
    <source>
        <dbReference type="ARBA" id="ARBA00022840"/>
    </source>
</evidence>
<evidence type="ECO:0000256" key="4">
    <source>
        <dbReference type="ARBA" id="ARBA00022475"/>
    </source>
</evidence>
<evidence type="ECO:0000259" key="15">
    <source>
        <dbReference type="PROSITE" id="PS50109"/>
    </source>
</evidence>
<evidence type="ECO:0000256" key="6">
    <source>
        <dbReference type="ARBA" id="ARBA00022679"/>
    </source>
</evidence>
<feature type="domain" description="HAMP" evidence="16">
    <location>
        <begin position="183"/>
        <end position="235"/>
    </location>
</feature>
<evidence type="ECO:0000256" key="14">
    <source>
        <dbReference type="SAM" id="Phobius"/>
    </source>
</evidence>
<keyword evidence="10" id="KW-0067">ATP-binding</keyword>
<dbReference type="InterPro" id="IPR003661">
    <property type="entry name" value="HisK_dim/P_dom"/>
</dbReference>
<dbReference type="PANTHER" id="PTHR45528">
    <property type="entry name" value="SENSOR HISTIDINE KINASE CPXA"/>
    <property type="match status" value="1"/>
</dbReference>
<dbReference type="InterPro" id="IPR004358">
    <property type="entry name" value="Sig_transdc_His_kin-like_C"/>
</dbReference>
<dbReference type="SUPFAM" id="SSF55874">
    <property type="entry name" value="ATPase domain of HSP90 chaperone/DNA topoisomerase II/histidine kinase"/>
    <property type="match status" value="1"/>
</dbReference>
<dbReference type="InterPro" id="IPR003660">
    <property type="entry name" value="HAMP_dom"/>
</dbReference>
<dbReference type="EC" id="2.7.13.3" evidence="3"/>
<dbReference type="CDD" id="cd00082">
    <property type="entry name" value="HisKA"/>
    <property type="match status" value="1"/>
</dbReference>
<evidence type="ECO:0000256" key="13">
    <source>
        <dbReference type="ARBA" id="ARBA00023136"/>
    </source>
</evidence>
<evidence type="ECO:0000256" key="12">
    <source>
        <dbReference type="ARBA" id="ARBA00023012"/>
    </source>
</evidence>
<dbReference type="CDD" id="cd06225">
    <property type="entry name" value="HAMP"/>
    <property type="match status" value="1"/>
</dbReference>
<feature type="transmembrane region" description="Helical" evidence="14">
    <location>
        <begin position="6"/>
        <end position="27"/>
    </location>
</feature>
<keyword evidence="9 17" id="KW-0418">Kinase</keyword>
<keyword evidence="4" id="KW-1003">Cell membrane</keyword>
<dbReference type="RefSeq" id="WP_072579617.1">
    <property type="nucleotide sequence ID" value="NZ_CP016020.1"/>
</dbReference>
<keyword evidence="12" id="KW-0902">Two-component regulatory system</keyword>
<dbReference type="SUPFAM" id="SSF47384">
    <property type="entry name" value="Homodimeric domain of signal transducing histidine kinase"/>
    <property type="match status" value="1"/>
</dbReference>
<dbReference type="Gene3D" id="1.10.287.130">
    <property type="match status" value="1"/>
</dbReference>
<dbReference type="GO" id="GO:0005886">
    <property type="term" value="C:plasma membrane"/>
    <property type="evidence" value="ECO:0007669"/>
    <property type="project" value="UniProtKB-SubCell"/>
</dbReference>
<dbReference type="InterPro" id="IPR036890">
    <property type="entry name" value="HATPase_C_sf"/>
</dbReference>
<dbReference type="SUPFAM" id="SSF158472">
    <property type="entry name" value="HAMP domain-like"/>
    <property type="match status" value="1"/>
</dbReference>
<dbReference type="SMART" id="SM00387">
    <property type="entry name" value="HATPase_c"/>
    <property type="match status" value="1"/>
</dbReference>
<dbReference type="Pfam" id="PF00512">
    <property type="entry name" value="HisKA"/>
    <property type="match status" value="1"/>
</dbReference>
<evidence type="ECO:0000259" key="16">
    <source>
        <dbReference type="PROSITE" id="PS50885"/>
    </source>
</evidence>
<dbReference type="GO" id="GO:0005524">
    <property type="term" value="F:ATP binding"/>
    <property type="evidence" value="ECO:0007669"/>
    <property type="project" value="UniProtKB-KW"/>
</dbReference>
<protein>
    <recommendedName>
        <fullName evidence="3">histidine kinase</fullName>
        <ecNumber evidence="3">2.7.13.3</ecNumber>
    </recommendedName>
</protein>
<organism evidence="17 18">
    <name type="scientific">Bacillus weihaiensis</name>
    <dbReference type="NCBI Taxonomy" id="1547283"/>
    <lineage>
        <taxon>Bacteria</taxon>
        <taxon>Bacillati</taxon>
        <taxon>Bacillota</taxon>
        <taxon>Bacilli</taxon>
        <taxon>Bacillales</taxon>
        <taxon>Bacillaceae</taxon>
        <taxon>Bacillus</taxon>
    </lineage>
</organism>
<dbReference type="InterPro" id="IPR005467">
    <property type="entry name" value="His_kinase_dom"/>
</dbReference>
<dbReference type="PANTHER" id="PTHR45528:SF1">
    <property type="entry name" value="SENSOR HISTIDINE KINASE CPXA"/>
    <property type="match status" value="1"/>
</dbReference>
<evidence type="ECO:0000313" key="17">
    <source>
        <dbReference type="EMBL" id="APH04823.1"/>
    </source>
</evidence>
<dbReference type="KEGG" id="bwh:A9C19_08730"/>
<keyword evidence="7 14" id="KW-0812">Transmembrane</keyword>
<evidence type="ECO:0000256" key="2">
    <source>
        <dbReference type="ARBA" id="ARBA00004651"/>
    </source>
</evidence>
<dbReference type="OrthoDB" id="335833at2"/>
<keyword evidence="5" id="KW-0597">Phosphoprotein</keyword>
<dbReference type="SMART" id="SM00304">
    <property type="entry name" value="HAMP"/>
    <property type="match status" value="1"/>
</dbReference>
<evidence type="ECO:0000256" key="11">
    <source>
        <dbReference type="ARBA" id="ARBA00022989"/>
    </source>
</evidence>
<dbReference type="AlphaFoldDB" id="A0A1L3MR55"/>
<dbReference type="Gene3D" id="6.10.340.10">
    <property type="match status" value="1"/>
</dbReference>
<comment type="subcellular location">
    <subcellularLocation>
        <location evidence="2">Cell membrane</location>
        <topology evidence="2">Multi-pass membrane protein</topology>
    </subcellularLocation>
</comment>
<sequence length="484" mass="56466">MKLKTWLMISYLTIMLLPVVFLFLLYISINKYDEQQDLTEYVSIYNQVEGVSDTLENGDLYTLSSKEHYREVKRLASDQVNLSLYRYDGIALFSTKEPPTSQKYFRVNVEQLYQNLNEFQKRHSSYLIKKPVFKEGEMVGIYEVTVQRKKWVEEVHNRTILFIACAIIFFIVLYTLVLYFLHHRLNKPLKRLQEEMTNFANGINTENQIKFRRDEIGILSSHFEKMKTQIEQSRKALEEEQKEKQFIVAALTHDLKTPLTVIQAYSEALERNDMVDENRQEYKNILTEKLKLMKQMLNDLSIYTSLQSPQNSLELVSVEGQEFFDMVFSGYDEQCVNKNLNLTVQQHISGVYQVDVKQITRVIDNLMINAIRHTKQGQRVWLAAISSESSLPNWVFHPFKEKIELWRMKGTVILIQNEGSYIPKQDVKRVFEPFTQVDGARGLGGSSGLGLSISKILMEKHQGKIGLWSEENYGTLVACWIKEG</sequence>
<name>A0A1L3MR55_9BACI</name>
<dbReference type="STRING" id="1547283.A9C19_08730"/>
<dbReference type="Gene3D" id="3.30.565.10">
    <property type="entry name" value="Histidine kinase-like ATPase, C-terminal domain"/>
    <property type="match status" value="1"/>
</dbReference>
<dbReference type="Pfam" id="PF00672">
    <property type="entry name" value="HAMP"/>
    <property type="match status" value="1"/>
</dbReference>
<evidence type="ECO:0000256" key="1">
    <source>
        <dbReference type="ARBA" id="ARBA00000085"/>
    </source>
</evidence>
<dbReference type="InterPro" id="IPR003594">
    <property type="entry name" value="HATPase_dom"/>
</dbReference>
<dbReference type="InterPro" id="IPR036097">
    <property type="entry name" value="HisK_dim/P_sf"/>
</dbReference>
<dbReference type="Proteomes" id="UP000181936">
    <property type="component" value="Chromosome"/>
</dbReference>
<evidence type="ECO:0000256" key="5">
    <source>
        <dbReference type="ARBA" id="ARBA00022553"/>
    </source>
</evidence>
<dbReference type="SMART" id="SM00388">
    <property type="entry name" value="HisKA"/>
    <property type="match status" value="1"/>
</dbReference>
<evidence type="ECO:0000256" key="3">
    <source>
        <dbReference type="ARBA" id="ARBA00012438"/>
    </source>
</evidence>
<dbReference type="PROSITE" id="PS50885">
    <property type="entry name" value="HAMP"/>
    <property type="match status" value="1"/>
</dbReference>
<dbReference type="PROSITE" id="PS50109">
    <property type="entry name" value="HIS_KIN"/>
    <property type="match status" value="1"/>
</dbReference>
<accession>A0A1L3MR55</accession>
<keyword evidence="11 14" id="KW-1133">Transmembrane helix</keyword>
<reference evidence="17 18" key="1">
    <citation type="journal article" date="2016" name="Sci. Rep.">
        <title>Complete genome sequence and transcriptomic analysis of a novel marine strain Bacillus weihaiensis reveals the mechanism of brown algae degradation.</title>
        <authorList>
            <person name="Zhu Y."/>
            <person name="Chen P."/>
            <person name="Bao Y."/>
            <person name="Men Y."/>
            <person name="Zeng Y."/>
            <person name="Yang J."/>
            <person name="Sun J."/>
            <person name="Sun Y."/>
        </authorList>
    </citation>
    <scope>NUCLEOTIDE SEQUENCE [LARGE SCALE GENOMIC DNA]</scope>
    <source>
        <strain evidence="17 18">Alg07</strain>
    </source>
</reference>
<dbReference type="InterPro" id="IPR050398">
    <property type="entry name" value="HssS/ArlS-like"/>
</dbReference>
<keyword evidence="8" id="KW-0547">Nucleotide-binding</keyword>
<dbReference type="GO" id="GO:0000155">
    <property type="term" value="F:phosphorelay sensor kinase activity"/>
    <property type="evidence" value="ECO:0007669"/>
    <property type="project" value="InterPro"/>
</dbReference>
<gene>
    <name evidence="17" type="ORF">A9C19_08730</name>
</gene>
<keyword evidence="6" id="KW-0808">Transferase</keyword>